<evidence type="ECO:0000256" key="2">
    <source>
        <dbReference type="ARBA" id="ARBA00009622"/>
    </source>
</evidence>
<comment type="subcellular location">
    <subcellularLocation>
        <location evidence="1">Cytoplasm</location>
        <location evidence="1">Cytoskeleton</location>
    </subcellularLocation>
</comment>
<dbReference type="GO" id="GO:0005871">
    <property type="term" value="C:kinesin complex"/>
    <property type="evidence" value="ECO:0007669"/>
    <property type="project" value="InterPro"/>
</dbReference>
<evidence type="ECO:0000256" key="9">
    <source>
        <dbReference type="ARBA" id="ARBA00023212"/>
    </source>
</evidence>
<dbReference type="SUPFAM" id="SSF47413">
    <property type="entry name" value="lambda repressor-like DNA-binding domains"/>
    <property type="match status" value="1"/>
</dbReference>
<dbReference type="SUPFAM" id="SSF48452">
    <property type="entry name" value="TPR-like"/>
    <property type="match status" value="3"/>
</dbReference>
<evidence type="ECO:0000256" key="10">
    <source>
        <dbReference type="PROSITE-ProRule" id="PRU00339"/>
    </source>
</evidence>
<evidence type="ECO:0000256" key="8">
    <source>
        <dbReference type="ARBA" id="ARBA00023175"/>
    </source>
</evidence>
<dbReference type="SMART" id="SM00028">
    <property type="entry name" value="TPR"/>
    <property type="match status" value="9"/>
</dbReference>
<keyword evidence="13" id="KW-1185">Reference proteome</keyword>
<dbReference type="GO" id="GO:0007018">
    <property type="term" value="P:microtubule-based movement"/>
    <property type="evidence" value="ECO:0007669"/>
    <property type="project" value="TreeGrafter"/>
</dbReference>
<keyword evidence="3" id="KW-0963">Cytoplasm</keyword>
<dbReference type="InterPro" id="IPR002151">
    <property type="entry name" value="Kinesin_light"/>
</dbReference>
<dbReference type="PROSITE" id="PS50943">
    <property type="entry name" value="HTH_CROC1"/>
    <property type="match status" value="1"/>
</dbReference>
<dbReference type="InterPro" id="IPR019734">
    <property type="entry name" value="TPR_rpt"/>
</dbReference>
<comment type="similarity">
    <text evidence="2">Belongs to the kinesin light chain family.</text>
</comment>
<dbReference type="SMART" id="SM00530">
    <property type="entry name" value="HTH_XRE"/>
    <property type="match status" value="1"/>
</dbReference>
<feature type="repeat" description="TPR" evidence="10">
    <location>
        <begin position="663"/>
        <end position="696"/>
    </location>
</feature>
<dbReference type="PANTHER" id="PTHR45783">
    <property type="entry name" value="KINESIN LIGHT CHAIN"/>
    <property type="match status" value="1"/>
</dbReference>
<feature type="repeat" description="TPR" evidence="10">
    <location>
        <begin position="831"/>
        <end position="864"/>
    </location>
</feature>
<feature type="domain" description="HTH cro/C1-type" evidence="11">
    <location>
        <begin position="1"/>
        <end position="55"/>
    </location>
</feature>
<proteinExistence type="inferred from homology"/>
<keyword evidence="5" id="KW-0677">Repeat</keyword>
<dbReference type="InterPro" id="IPR027417">
    <property type="entry name" value="P-loop_NTPase"/>
</dbReference>
<organism evidence="12 13">
    <name type="scientific">Ktedonospora formicarum</name>
    <dbReference type="NCBI Taxonomy" id="2778364"/>
    <lineage>
        <taxon>Bacteria</taxon>
        <taxon>Bacillati</taxon>
        <taxon>Chloroflexota</taxon>
        <taxon>Ktedonobacteria</taxon>
        <taxon>Ktedonobacterales</taxon>
        <taxon>Ktedonobacteraceae</taxon>
        <taxon>Ktedonospora</taxon>
    </lineage>
</organism>
<feature type="repeat" description="TPR" evidence="10">
    <location>
        <begin position="747"/>
        <end position="780"/>
    </location>
</feature>
<keyword evidence="7" id="KW-0175">Coiled coil</keyword>
<evidence type="ECO:0000256" key="6">
    <source>
        <dbReference type="ARBA" id="ARBA00022803"/>
    </source>
</evidence>
<keyword evidence="9" id="KW-0206">Cytoskeleton</keyword>
<dbReference type="GO" id="GO:0005737">
    <property type="term" value="C:cytoplasm"/>
    <property type="evidence" value="ECO:0007669"/>
    <property type="project" value="TreeGrafter"/>
</dbReference>
<dbReference type="SUPFAM" id="SSF52540">
    <property type="entry name" value="P-loop containing nucleoside triphosphate hydrolases"/>
    <property type="match status" value="1"/>
</dbReference>
<evidence type="ECO:0000259" key="11">
    <source>
        <dbReference type="PROSITE" id="PS50943"/>
    </source>
</evidence>
<dbReference type="GO" id="GO:0005874">
    <property type="term" value="C:microtubule"/>
    <property type="evidence" value="ECO:0007669"/>
    <property type="project" value="UniProtKB-KW"/>
</dbReference>
<dbReference type="Pfam" id="PF01381">
    <property type="entry name" value="HTH_3"/>
    <property type="match status" value="1"/>
</dbReference>
<evidence type="ECO:0000256" key="5">
    <source>
        <dbReference type="ARBA" id="ARBA00022737"/>
    </source>
</evidence>
<dbReference type="CDD" id="cd00093">
    <property type="entry name" value="HTH_XRE"/>
    <property type="match status" value="1"/>
</dbReference>
<keyword evidence="4" id="KW-0493">Microtubule</keyword>
<accession>A0A8J3IBM6</accession>
<evidence type="ECO:0000256" key="4">
    <source>
        <dbReference type="ARBA" id="ARBA00022701"/>
    </source>
</evidence>
<dbReference type="EMBL" id="BNJF01000006">
    <property type="protein sequence ID" value="GHO49702.1"/>
    <property type="molecule type" value="Genomic_DNA"/>
</dbReference>
<dbReference type="Proteomes" id="UP000612362">
    <property type="component" value="Unassembled WGS sequence"/>
</dbReference>
<feature type="repeat" description="TPR" evidence="10">
    <location>
        <begin position="789"/>
        <end position="822"/>
    </location>
</feature>
<dbReference type="InterPro" id="IPR010982">
    <property type="entry name" value="Lambda_DNA-bd_dom_sf"/>
</dbReference>
<dbReference type="InterPro" id="IPR011990">
    <property type="entry name" value="TPR-like_helical_dom_sf"/>
</dbReference>
<dbReference type="Gene3D" id="1.10.260.40">
    <property type="entry name" value="lambda repressor-like DNA-binding domains"/>
    <property type="match status" value="1"/>
</dbReference>
<evidence type="ECO:0000313" key="12">
    <source>
        <dbReference type="EMBL" id="GHO49702.1"/>
    </source>
</evidence>
<name>A0A8J3IBM6_9CHLR</name>
<gene>
    <name evidence="12" type="ORF">KSX_78650</name>
</gene>
<evidence type="ECO:0000256" key="1">
    <source>
        <dbReference type="ARBA" id="ARBA00004245"/>
    </source>
</evidence>
<keyword evidence="6 10" id="KW-0802">TPR repeat</keyword>
<evidence type="ECO:0000256" key="3">
    <source>
        <dbReference type="ARBA" id="ARBA00022490"/>
    </source>
</evidence>
<dbReference type="Gene3D" id="3.40.50.300">
    <property type="entry name" value="P-loop containing nucleotide triphosphate hydrolases"/>
    <property type="match status" value="1"/>
</dbReference>
<dbReference type="PROSITE" id="PS50005">
    <property type="entry name" value="TPR"/>
    <property type="match status" value="6"/>
</dbReference>
<dbReference type="GO" id="GO:0003677">
    <property type="term" value="F:DNA binding"/>
    <property type="evidence" value="ECO:0007669"/>
    <property type="project" value="InterPro"/>
</dbReference>
<evidence type="ECO:0000313" key="13">
    <source>
        <dbReference type="Proteomes" id="UP000612362"/>
    </source>
</evidence>
<feature type="repeat" description="TPR" evidence="10">
    <location>
        <begin position="705"/>
        <end position="738"/>
    </location>
</feature>
<dbReference type="AlphaFoldDB" id="A0A8J3IBM6"/>
<comment type="caution">
    <text evidence="12">The sequence shown here is derived from an EMBL/GenBank/DDBJ whole genome shotgun (WGS) entry which is preliminary data.</text>
</comment>
<evidence type="ECO:0000256" key="7">
    <source>
        <dbReference type="ARBA" id="ARBA00023054"/>
    </source>
</evidence>
<dbReference type="InterPro" id="IPR056681">
    <property type="entry name" value="DUF7779"/>
</dbReference>
<protein>
    <submittedName>
        <fullName evidence="12">Tetratricopeptide repeat protein</fullName>
    </submittedName>
</protein>
<dbReference type="Gene3D" id="1.25.40.10">
    <property type="entry name" value="Tetratricopeptide repeat domain"/>
    <property type="match status" value="3"/>
</dbReference>
<reference evidence="12" key="1">
    <citation type="submission" date="2020-10" db="EMBL/GenBank/DDBJ databases">
        <title>Taxonomic study of unclassified bacteria belonging to the class Ktedonobacteria.</title>
        <authorList>
            <person name="Yabe S."/>
            <person name="Wang C.M."/>
            <person name="Zheng Y."/>
            <person name="Sakai Y."/>
            <person name="Cavaletti L."/>
            <person name="Monciardini P."/>
            <person name="Donadio S."/>
        </authorList>
    </citation>
    <scope>NUCLEOTIDE SEQUENCE</scope>
    <source>
        <strain evidence="12">SOSP1-1</strain>
    </source>
</reference>
<feature type="repeat" description="TPR" evidence="10">
    <location>
        <begin position="586"/>
        <end position="619"/>
    </location>
</feature>
<dbReference type="Pfam" id="PF13424">
    <property type="entry name" value="TPR_12"/>
    <property type="match status" value="4"/>
</dbReference>
<dbReference type="PANTHER" id="PTHR45783:SF3">
    <property type="entry name" value="KINESIN LIGHT CHAIN"/>
    <property type="match status" value="1"/>
</dbReference>
<dbReference type="GO" id="GO:0019894">
    <property type="term" value="F:kinesin binding"/>
    <property type="evidence" value="ECO:0007669"/>
    <property type="project" value="TreeGrafter"/>
</dbReference>
<dbReference type="InterPro" id="IPR001387">
    <property type="entry name" value="Cro/C1-type_HTH"/>
</dbReference>
<dbReference type="RefSeq" id="WP_220198814.1">
    <property type="nucleotide sequence ID" value="NZ_BNJF01000006.1"/>
</dbReference>
<dbReference type="GO" id="GO:0043531">
    <property type="term" value="F:ADP binding"/>
    <property type="evidence" value="ECO:0007669"/>
    <property type="project" value="InterPro"/>
</dbReference>
<dbReference type="Pfam" id="PF25000">
    <property type="entry name" value="DUF7779"/>
    <property type="match status" value="1"/>
</dbReference>
<sequence length="923" mass="105058">MRRHRIQRNWRQQDLADQLGTSRITVHRWEQGSQQPSAYYRVKLCALFGLSAQELGLVEESPPLAENLPPSESLASKRRLSDVLPTEIDALWTVPYARNPHFTGRDELLDQIMQVFSPHISRQPSGLCQAVLTQAQALRGLGGVGKTQIAAEYAYRSRAQGRYTHTLWMNAASEEALLASFIKVVDLLPALRSSGETDQCTLVAQVLRWLERCPQPWLLILDNADDLSFLQPYLPQWGNGDILLTTRVHAVGSLSSSSIEVDTMGMMEGIQLLLRRAQRFTYATDSEINEAGNLVIELGSLPLALDQAGAYIEETGCSVHDYLQLYRQHRHALLAQRGKQATGYPESVATTWSLSFQRIAQTNPAAVELLRLCAFLPPDHIPEELLIDGASYWPSLLQQAVADRFSFDQMLSTLLAFSLVKRLTQDKMLSLHRLIQVVQMETMGREEQHRWAERLVHALSALFPHDPTDPIASWPQCQRYLAQVQACETFIEEHQLLFPEAADLLDRTGTYLRECGSYSLAELLYQRALHIYKQLWGSTHLQVAAELSHLAALYYQQGKYEQAEHLYQCTLHMWEQLQGLSHPNIAISLNGLANLYREQGKYEQAEPLYLQALHILEQQVSSPMIDPAHISRARRNGTVVQPSPRRILPIHNLQKTAEHPEVATLLNNLAYLYIEQGKYGQAELLYQRALHIRERQLGPEHLLVAYSLYGMANLYREQGKYGQAELLYQRALHIREHQLGPEHVLVAYPLNELAILYSEQGKYEEAEPLYQRALHIWEQQLGSGHSQVASPLTGLANLYREQGKYEQAEALYQRALHIREHQRGPEHSQIAYPLAGLANLYREQGKYEQAEALYQRVLHIQQQWGPEHAKTASVLHDFAILQQAQGKTAEAEALYQRALTIREHILGPDHPLTINTRERLYSM</sequence>
<keyword evidence="8" id="KW-0505">Motor protein</keyword>